<feature type="compositionally biased region" description="Basic and acidic residues" evidence="1">
    <location>
        <begin position="86"/>
        <end position="115"/>
    </location>
</feature>
<organism evidence="3 4">
    <name type="scientific">Colletotrichum tanaceti</name>
    <dbReference type="NCBI Taxonomy" id="1306861"/>
    <lineage>
        <taxon>Eukaryota</taxon>
        <taxon>Fungi</taxon>
        <taxon>Dikarya</taxon>
        <taxon>Ascomycota</taxon>
        <taxon>Pezizomycotina</taxon>
        <taxon>Sordariomycetes</taxon>
        <taxon>Hypocreomycetidae</taxon>
        <taxon>Glomerellales</taxon>
        <taxon>Glomerellaceae</taxon>
        <taxon>Colletotrichum</taxon>
        <taxon>Colletotrichum destructivum species complex</taxon>
    </lineage>
</organism>
<evidence type="ECO:0000313" key="3">
    <source>
        <dbReference type="EMBL" id="TKW56864.1"/>
    </source>
</evidence>
<dbReference type="AlphaFoldDB" id="A0A4U6XMI2"/>
<feature type="compositionally biased region" description="Basic and acidic residues" evidence="1">
    <location>
        <begin position="219"/>
        <end position="229"/>
    </location>
</feature>
<dbReference type="Proteomes" id="UP000310108">
    <property type="component" value="Unassembled WGS sequence"/>
</dbReference>
<feature type="region of interest" description="Disordered" evidence="1">
    <location>
        <begin position="162"/>
        <end position="239"/>
    </location>
</feature>
<feature type="region of interest" description="Disordered" evidence="1">
    <location>
        <begin position="32"/>
        <end position="146"/>
    </location>
</feature>
<proteinExistence type="predicted"/>
<reference evidence="3 4" key="1">
    <citation type="journal article" date="2019" name="PLoS ONE">
        <title>Comparative genome analysis indicates high evolutionary potential of pathogenicity genes in Colletotrichum tanaceti.</title>
        <authorList>
            <person name="Lelwala R.V."/>
            <person name="Korhonen P.K."/>
            <person name="Young N.D."/>
            <person name="Scott J.B."/>
            <person name="Ades P.A."/>
            <person name="Gasser R.B."/>
            <person name="Taylor P.W.J."/>
        </authorList>
    </citation>
    <scope>NUCLEOTIDE SEQUENCE [LARGE SCALE GENOMIC DNA]</scope>
    <source>
        <strain evidence="3">BRIP57314</strain>
    </source>
</reference>
<feature type="compositionally biased region" description="Basic and acidic residues" evidence="1">
    <location>
        <begin position="32"/>
        <end position="43"/>
    </location>
</feature>
<sequence>MMYRNRLTLLFFAFFFFSAFLASASPLPSSATEKHSLRARDGGDSDPEADTVQCPPGDEDCDDDDGTNDDEQAKFQEEWSGGVDEPDTKEYDVDDDGRYDSDSDTVTKECIHVEDGSCLDEPDTEEYDVDERGRYLDNPRYDSDSETVTKKCIYADGRCLGNPRYNTESDAPDVPELPMEEVYDTGRSQSNPPPDIPDLNANSDYGADSEREGDEEGEWDARGTEDLNRPLDPSCQGMADQCLHDVGRNGERFGSALDRERFQLYYYGRVLPNRKGH</sequence>
<dbReference type="EMBL" id="PJEX01000056">
    <property type="protein sequence ID" value="TKW56864.1"/>
    <property type="molecule type" value="Genomic_DNA"/>
</dbReference>
<comment type="caution">
    <text evidence="3">The sequence shown here is derived from an EMBL/GenBank/DDBJ whole genome shotgun (WGS) entry which is preliminary data.</text>
</comment>
<feature type="compositionally biased region" description="Acidic residues" evidence="1">
    <location>
        <begin position="57"/>
        <end position="70"/>
    </location>
</feature>
<protein>
    <submittedName>
        <fullName evidence="3">Uncharacterized protein</fullName>
    </submittedName>
</protein>
<evidence type="ECO:0000256" key="2">
    <source>
        <dbReference type="SAM" id="SignalP"/>
    </source>
</evidence>
<gene>
    <name evidence="3" type="ORF">CTA1_11297</name>
</gene>
<feature type="compositionally biased region" description="Acidic residues" evidence="1">
    <location>
        <begin position="170"/>
        <end position="183"/>
    </location>
</feature>
<keyword evidence="2" id="KW-0732">Signal</keyword>
<feature type="compositionally biased region" description="Acidic residues" evidence="1">
    <location>
        <begin position="117"/>
        <end position="129"/>
    </location>
</feature>
<accession>A0A4U6XMI2</accession>
<name>A0A4U6XMI2_9PEZI</name>
<evidence type="ECO:0000256" key="1">
    <source>
        <dbReference type="SAM" id="MobiDB-lite"/>
    </source>
</evidence>
<evidence type="ECO:0000313" key="4">
    <source>
        <dbReference type="Proteomes" id="UP000310108"/>
    </source>
</evidence>
<keyword evidence="4" id="KW-1185">Reference proteome</keyword>
<feature type="signal peptide" evidence="2">
    <location>
        <begin position="1"/>
        <end position="24"/>
    </location>
</feature>
<feature type="chain" id="PRO_5020204541" evidence="2">
    <location>
        <begin position="25"/>
        <end position="277"/>
    </location>
</feature>
<feature type="compositionally biased region" description="Basic and acidic residues" evidence="1">
    <location>
        <begin position="130"/>
        <end position="146"/>
    </location>
</feature>